<proteinExistence type="predicted"/>
<reference evidence="1 2" key="1">
    <citation type="submission" date="2018-06" db="EMBL/GenBank/DDBJ databases">
        <authorList>
            <consortium name="Pathogen Informatics"/>
            <person name="Doyle S."/>
        </authorList>
    </citation>
    <scope>NUCLEOTIDE SEQUENCE [LARGE SCALE GENOMIC DNA]</scope>
    <source>
        <strain evidence="1 2">NCTC12120</strain>
    </source>
</reference>
<name>A0A2X3ILW2_9ENTR</name>
<dbReference type="Proteomes" id="UP000251197">
    <property type="component" value="Unassembled WGS sequence"/>
</dbReference>
<sequence length="83" mass="9375">MDSIAFWDSPQHGGNSFNRLPPDQAYFTALKGYGASWVRLSWDKWQPEQRDFLLGNADHYQGLMAQDLHTLKETLARAHAAGA</sequence>
<organism evidence="1 2">
    <name type="scientific">Cedecea neteri</name>
    <dbReference type="NCBI Taxonomy" id="158822"/>
    <lineage>
        <taxon>Bacteria</taxon>
        <taxon>Pseudomonadati</taxon>
        <taxon>Pseudomonadota</taxon>
        <taxon>Gammaproteobacteria</taxon>
        <taxon>Enterobacterales</taxon>
        <taxon>Enterobacteriaceae</taxon>
        <taxon>Cedecea</taxon>
    </lineage>
</organism>
<dbReference type="InterPro" id="IPR017853">
    <property type="entry name" value="GH"/>
</dbReference>
<accession>A0A2X3ILW2</accession>
<dbReference type="EMBL" id="UAVU01000010">
    <property type="protein sequence ID" value="SQC93342.1"/>
    <property type="molecule type" value="Genomic_DNA"/>
</dbReference>
<evidence type="ECO:0000313" key="2">
    <source>
        <dbReference type="Proteomes" id="UP000251197"/>
    </source>
</evidence>
<evidence type="ECO:0000313" key="1">
    <source>
        <dbReference type="EMBL" id="SQC93342.1"/>
    </source>
</evidence>
<gene>
    <name evidence="1" type="ORF">NCTC12120_06456</name>
</gene>
<dbReference type="SUPFAM" id="SSF51445">
    <property type="entry name" value="(Trans)glycosidases"/>
    <property type="match status" value="1"/>
</dbReference>
<dbReference type="AlphaFoldDB" id="A0A2X3ILW2"/>
<protein>
    <submittedName>
        <fullName evidence="1">Uncharacterized protein</fullName>
    </submittedName>
</protein>